<evidence type="ECO:0000313" key="9">
    <source>
        <dbReference type="Proteomes" id="UP000595374"/>
    </source>
</evidence>
<proteinExistence type="predicted"/>
<dbReference type="PANTHER" id="PTHR40077">
    <property type="entry name" value="MEMBRANE PROTEIN-RELATED"/>
    <property type="match status" value="1"/>
</dbReference>
<evidence type="ECO:0000256" key="5">
    <source>
        <dbReference type="ARBA" id="ARBA00023136"/>
    </source>
</evidence>
<feature type="transmembrane region" description="Helical" evidence="6">
    <location>
        <begin position="6"/>
        <end position="30"/>
    </location>
</feature>
<dbReference type="Proteomes" id="UP000595374">
    <property type="component" value="Chromosome"/>
</dbReference>
<dbReference type="PANTHER" id="PTHR40077:SF1">
    <property type="entry name" value="MEMBRANE PROTEIN"/>
    <property type="match status" value="1"/>
</dbReference>
<evidence type="ECO:0000256" key="3">
    <source>
        <dbReference type="ARBA" id="ARBA00022692"/>
    </source>
</evidence>
<keyword evidence="3 6" id="KW-0812">Transmembrane</keyword>
<feature type="domain" description="DUF3817" evidence="7">
    <location>
        <begin position="5"/>
        <end position="88"/>
    </location>
</feature>
<dbReference type="Pfam" id="PF12823">
    <property type="entry name" value="DUF3817"/>
    <property type="match status" value="1"/>
</dbReference>
<reference evidence="8 9" key="1">
    <citation type="submission" date="2020-12" db="EMBL/GenBank/DDBJ databases">
        <title>FDA dAtabase for Regulatory Grade micrObial Sequences (FDA-ARGOS): Supporting development and validation of Infectious Disease Dx tests.</title>
        <authorList>
            <person name="Sproer C."/>
            <person name="Gronow S."/>
            <person name="Severitt S."/>
            <person name="Schroder I."/>
            <person name="Tallon L."/>
            <person name="Sadzewicz L."/>
            <person name="Zhao X."/>
            <person name="Boylan J."/>
            <person name="Ott S."/>
            <person name="Bowen H."/>
            <person name="Vavikolanu K."/>
            <person name="Mehta A."/>
            <person name="Aluvathingal J."/>
            <person name="Nadendla S."/>
            <person name="Lowell S."/>
            <person name="Myers T."/>
            <person name="Yan Y."/>
            <person name="Sichtig H."/>
        </authorList>
    </citation>
    <scope>NUCLEOTIDE SEQUENCE [LARGE SCALE GENOMIC DNA]</scope>
    <source>
        <strain evidence="8 9">FDAARGOS_990</strain>
    </source>
</reference>
<comment type="subcellular location">
    <subcellularLocation>
        <location evidence="1">Cell membrane</location>
        <topology evidence="1">Multi-pass membrane protein</topology>
    </subcellularLocation>
</comment>
<evidence type="ECO:0000259" key="7">
    <source>
        <dbReference type="Pfam" id="PF12823"/>
    </source>
</evidence>
<keyword evidence="2" id="KW-1003">Cell membrane</keyword>
<protein>
    <submittedName>
        <fullName evidence="8">DUF3817 domain-containing protein</fullName>
    </submittedName>
</protein>
<evidence type="ECO:0000256" key="2">
    <source>
        <dbReference type="ARBA" id="ARBA00022475"/>
    </source>
</evidence>
<evidence type="ECO:0000256" key="1">
    <source>
        <dbReference type="ARBA" id="ARBA00004651"/>
    </source>
</evidence>
<gene>
    <name evidence="8" type="ORF">I6H47_02505</name>
</gene>
<dbReference type="RefSeq" id="WP_198499916.1">
    <property type="nucleotide sequence ID" value="NZ_CP065989.1"/>
</dbReference>
<name>A0A7T4DJW9_9MICO</name>
<accession>A0A7T4DJW9</accession>
<feature type="transmembrane region" description="Helical" evidence="6">
    <location>
        <begin position="42"/>
        <end position="61"/>
    </location>
</feature>
<keyword evidence="4 6" id="KW-1133">Transmembrane helix</keyword>
<sequence length="150" mass="15769">MTPKKLFNFFAVAEAITWALLLFGMFLKYVTQTTEVGVRIGGGIHGFVFLCFVIVVLLVGISQKWSIGRILMGLVSAVIPFATIPFEIASAKAGALDGDWGLGRGGRAPRGPLEKLSAWALRSPWLAAAVGAIVVIAVFSGLLVVGPPGS</sequence>
<evidence type="ECO:0000256" key="6">
    <source>
        <dbReference type="SAM" id="Phobius"/>
    </source>
</evidence>
<organism evidence="8 9">
    <name type="scientific">Brevibacterium casei</name>
    <dbReference type="NCBI Taxonomy" id="33889"/>
    <lineage>
        <taxon>Bacteria</taxon>
        <taxon>Bacillati</taxon>
        <taxon>Actinomycetota</taxon>
        <taxon>Actinomycetes</taxon>
        <taxon>Micrococcales</taxon>
        <taxon>Brevibacteriaceae</taxon>
        <taxon>Brevibacterium</taxon>
    </lineage>
</organism>
<feature type="transmembrane region" description="Helical" evidence="6">
    <location>
        <begin position="67"/>
        <end position="86"/>
    </location>
</feature>
<feature type="transmembrane region" description="Helical" evidence="6">
    <location>
        <begin position="125"/>
        <end position="145"/>
    </location>
</feature>
<evidence type="ECO:0000256" key="4">
    <source>
        <dbReference type="ARBA" id="ARBA00022989"/>
    </source>
</evidence>
<keyword evidence="5 6" id="KW-0472">Membrane</keyword>
<dbReference type="EMBL" id="CP065989">
    <property type="protein sequence ID" value="QQB14871.1"/>
    <property type="molecule type" value="Genomic_DNA"/>
</dbReference>
<dbReference type="AlphaFoldDB" id="A0A7T4DJW9"/>
<evidence type="ECO:0000313" key="8">
    <source>
        <dbReference type="EMBL" id="QQB14871.1"/>
    </source>
</evidence>
<dbReference type="InterPro" id="IPR023845">
    <property type="entry name" value="DUF3817_TM"/>
</dbReference>
<dbReference type="GO" id="GO:0005886">
    <property type="term" value="C:plasma membrane"/>
    <property type="evidence" value="ECO:0007669"/>
    <property type="project" value="UniProtKB-SubCell"/>
</dbReference>
<dbReference type="NCBIfam" id="TIGR03954">
    <property type="entry name" value="integ_memb_HG"/>
    <property type="match status" value="1"/>
</dbReference>